<keyword evidence="5" id="KW-0862">Zinc</keyword>
<dbReference type="AlphaFoldDB" id="A0A7W9HHY3"/>
<dbReference type="Proteomes" id="UP000552097">
    <property type="component" value="Unassembled WGS sequence"/>
</dbReference>
<comment type="caution">
    <text evidence="12">The sequence shown here is derived from an EMBL/GenBank/DDBJ whole genome shotgun (WGS) entry which is preliminary data.</text>
</comment>
<evidence type="ECO:0000256" key="3">
    <source>
        <dbReference type="ARBA" id="ARBA00022578"/>
    </source>
</evidence>
<dbReference type="InterPro" id="IPR021027">
    <property type="entry name" value="Transposase_put_HTH"/>
</dbReference>
<feature type="domain" description="Probable transposase IS891/IS1136/IS1341" evidence="9">
    <location>
        <begin position="165"/>
        <end position="279"/>
    </location>
</feature>
<keyword evidence="6" id="KW-0238">DNA-binding</keyword>
<dbReference type="Pfam" id="PF12323">
    <property type="entry name" value="HTH_OrfB_IS605"/>
    <property type="match status" value="1"/>
</dbReference>
<evidence type="ECO:0000256" key="4">
    <source>
        <dbReference type="ARBA" id="ARBA00022723"/>
    </source>
</evidence>
<dbReference type="EMBL" id="JACHMO010000001">
    <property type="protein sequence ID" value="MBB5802638.1"/>
    <property type="molecule type" value="Genomic_DNA"/>
</dbReference>
<keyword evidence="3" id="KW-0815">Transposition</keyword>
<feature type="region of interest" description="Disordered" evidence="8">
    <location>
        <begin position="376"/>
        <end position="425"/>
    </location>
</feature>
<evidence type="ECO:0000256" key="7">
    <source>
        <dbReference type="ARBA" id="ARBA00023172"/>
    </source>
</evidence>
<dbReference type="PANTHER" id="PTHR30405">
    <property type="entry name" value="TRANSPOSASE"/>
    <property type="match status" value="1"/>
</dbReference>
<protein>
    <submittedName>
        <fullName evidence="12">Putative transposase</fullName>
    </submittedName>
</protein>
<keyword evidence="4" id="KW-0479">Metal-binding</keyword>
<comment type="similarity">
    <text evidence="2">In the N-terminal section; belongs to the transposase 2 family.</text>
</comment>
<feature type="domain" description="Cas12f1-like TNB" evidence="10">
    <location>
        <begin position="290"/>
        <end position="357"/>
    </location>
</feature>
<organism evidence="12 13">
    <name type="scientific">Saccharothrix ecbatanensis</name>
    <dbReference type="NCBI Taxonomy" id="1105145"/>
    <lineage>
        <taxon>Bacteria</taxon>
        <taxon>Bacillati</taxon>
        <taxon>Actinomycetota</taxon>
        <taxon>Actinomycetes</taxon>
        <taxon>Pseudonocardiales</taxon>
        <taxon>Pseudonocardiaceae</taxon>
        <taxon>Saccharothrix</taxon>
    </lineage>
</organism>
<evidence type="ECO:0000313" key="13">
    <source>
        <dbReference type="Proteomes" id="UP000552097"/>
    </source>
</evidence>
<dbReference type="InterPro" id="IPR010095">
    <property type="entry name" value="Cas12f1-like_TNB"/>
</dbReference>
<evidence type="ECO:0000259" key="11">
    <source>
        <dbReference type="Pfam" id="PF12323"/>
    </source>
</evidence>
<accession>A0A7W9HHY3</accession>
<sequence>MKRAFKYRFYPSESQEHQLLRTFGCVRLVYNKALEARTISWYEQHRRVNYGDTSAMLTAWKKTQDLAFLNDVSCVPLQQCLRHLQGAFTSFWKKQARYPKYKSRKRSRASAEYTRAAFRWRDGRLTLAKMAEPLDIRWSRPLPEGAEPSTVTVSCDRAGRWHVSILVETTIEHLPPTTAEVGVDAGLTALVTLSTGEKITNPCHGKRDHARLARAQRALSRKQNGSNNRVKARLRTARVHARIGDRRRDFLHKLSTRLVRENQTVVVEDLNVRGMMKNRSLARAIGDASWAQLRSMLEYKTRWYGRALVIVDRWYPSTKTCSRCGHLLDRIPMGVREWTCPGCDTTHDRDVNAATNILAAGRAAAACGVGVGPTRRQSARHLTQPSPRGWKKQELPGVSLAESRPVGRGGRQARSAEISPSMRPA</sequence>
<dbReference type="Pfam" id="PF01385">
    <property type="entry name" value="OrfB_IS605"/>
    <property type="match status" value="1"/>
</dbReference>
<keyword evidence="13" id="KW-1185">Reference proteome</keyword>
<dbReference type="GO" id="GO:0006310">
    <property type="term" value="P:DNA recombination"/>
    <property type="evidence" value="ECO:0007669"/>
    <property type="project" value="UniProtKB-KW"/>
</dbReference>
<dbReference type="RefSeq" id="WP_221483455.1">
    <property type="nucleotide sequence ID" value="NZ_JACHMO010000001.1"/>
</dbReference>
<evidence type="ECO:0000256" key="1">
    <source>
        <dbReference type="ARBA" id="ARBA00008761"/>
    </source>
</evidence>
<reference evidence="12 13" key="1">
    <citation type="submission" date="2020-08" db="EMBL/GenBank/DDBJ databases">
        <title>Sequencing the genomes of 1000 actinobacteria strains.</title>
        <authorList>
            <person name="Klenk H.-P."/>
        </authorList>
    </citation>
    <scope>NUCLEOTIDE SEQUENCE [LARGE SCALE GENOMIC DNA]</scope>
    <source>
        <strain evidence="12 13">DSM 45486</strain>
    </source>
</reference>
<feature type="domain" description="Transposase putative helix-turn-helix" evidence="11">
    <location>
        <begin position="1"/>
        <end position="44"/>
    </location>
</feature>
<dbReference type="GO" id="GO:0032196">
    <property type="term" value="P:transposition"/>
    <property type="evidence" value="ECO:0007669"/>
    <property type="project" value="UniProtKB-KW"/>
</dbReference>
<dbReference type="InterPro" id="IPR001959">
    <property type="entry name" value="Transposase"/>
</dbReference>
<proteinExistence type="inferred from homology"/>
<dbReference type="PANTHER" id="PTHR30405:SF25">
    <property type="entry name" value="RNA-GUIDED DNA ENDONUCLEASE INSQ-RELATED"/>
    <property type="match status" value="1"/>
</dbReference>
<evidence type="ECO:0000256" key="6">
    <source>
        <dbReference type="ARBA" id="ARBA00023125"/>
    </source>
</evidence>
<dbReference type="GO" id="GO:0003677">
    <property type="term" value="F:DNA binding"/>
    <property type="evidence" value="ECO:0007669"/>
    <property type="project" value="UniProtKB-KW"/>
</dbReference>
<evidence type="ECO:0000313" key="12">
    <source>
        <dbReference type="EMBL" id="MBB5802638.1"/>
    </source>
</evidence>
<keyword evidence="7" id="KW-0233">DNA recombination</keyword>
<evidence type="ECO:0000256" key="5">
    <source>
        <dbReference type="ARBA" id="ARBA00022833"/>
    </source>
</evidence>
<dbReference type="NCBIfam" id="TIGR01766">
    <property type="entry name" value="IS200/IS605 family accessory protein TnpB-like domain"/>
    <property type="match status" value="1"/>
</dbReference>
<gene>
    <name evidence="12" type="ORF">F4560_002406</name>
</gene>
<dbReference type="GO" id="GO:0046872">
    <property type="term" value="F:metal ion binding"/>
    <property type="evidence" value="ECO:0007669"/>
    <property type="project" value="UniProtKB-KW"/>
</dbReference>
<dbReference type="InterPro" id="IPR051399">
    <property type="entry name" value="RNA-guided_DNA_endo/Transpos"/>
</dbReference>
<name>A0A7W9HHY3_9PSEU</name>
<dbReference type="NCBIfam" id="NF040570">
    <property type="entry name" value="guided_TnpB"/>
    <property type="match status" value="1"/>
</dbReference>
<evidence type="ECO:0000259" key="10">
    <source>
        <dbReference type="Pfam" id="PF07282"/>
    </source>
</evidence>
<comment type="similarity">
    <text evidence="1">In the C-terminal section; belongs to the transposase 35 family.</text>
</comment>
<dbReference type="Pfam" id="PF07282">
    <property type="entry name" value="Cas12f1-like_TNB"/>
    <property type="match status" value="1"/>
</dbReference>
<evidence type="ECO:0000259" key="9">
    <source>
        <dbReference type="Pfam" id="PF01385"/>
    </source>
</evidence>
<evidence type="ECO:0000256" key="8">
    <source>
        <dbReference type="SAM" id="MobiDB-lite"/>
    </source>
</evidence>
<evidence type="ECO:0000256" key="2">
    <source>
        <dbReference type="ARBA" id="ARBA00011044"/>
    </source>
</evidence>